<evidence type="ECO:0000313" key="3">
    <source>
        <dbReference type="EMBL" id="MBB5283588.1"/>
    </source>
</evidence>
<accession>A0A840TU68</accession>
<evidence type="ECO:0000259" key="2">
    <source>
        <dbReference type="Pfam" id="PF18932"/>
    </source>
</evidence>
<dbReference type="InterPro" id="IPR043736">
    <property type="entry name" value="DUF5681"/>
</dbReference>
<feature type="region of interest" description="Disordered" evidence="1">
    <location>
        <begin position="1"/>
        <end position="23"/>
    </location>
</feature>
<keyword evidence="4" id="KW-1185">Reference proteome</keyword>
<evidence type="ECO:0000256" key="1">
    <source>
        <dbReference type="SAM" id="MobiDB-lite"/>
    </source>
</evidence>
<proteinExistence type="predicted"/>
<dbReference type="Pfam" id="PF18932">
    <property type="entry name" value="DUF5681"/>
    <property type="match status" value="1"/>
</dbReference>
<dbReference type="AlphaFoldDB" id="A0A840TU68"/>
<feature type="compositionally biased region" description="Polar residues" evidence="1">
    <location>
        <begin position="1"/>
        <end position="10"/>
    </location>
</feature>
<protein>
    <recommendedName>
        <fullName evidence="2">DUF5681 domain-containing protein</fullName>
    </recommendedName>
</protein>
<gene>
    <name evidence="3" type="ORF">HNQ92_001714</name>
</gene>
<organism evidence="3 4">
    <name type="scientific">Rhabdobacter roseus</name>
    <dbReference type="NCBI Taxonomy" id="1655419"/>
    <lineage>
        <taxon>Bacteria</taxon>
        <taxon>Pseudomonadati</taxon>
        <taxon>Bacteroidota</taxon>
        <taxon>Cytophagia</taxon>
        <taxon>Cytophagales</taxon>
        <taxon>Cytophagaceae</taxon>
        <taxon>Rhabdobacter</taxon>
    </lineage>
</organism>
<evidence type="ECO:0000313" key="4">
    <source>
        <dbReference type="Proteomes" id="UP000557307"/>
    </source>
</evidence>
<dbReference type="Proteomes" id="UP000557307">
    <property type="component" value="Unassembled WGS sequence"/>
</dbReference>
<feature type="domain" description="DUF5681" evidence="2">
    <location>
        <begin position="3"/>
        <end position="29"/>
    </location>
</feature>
<sequence length="102" mass="11423">MPFQPTQSGNPKGRPRGSSNKASSDLRKAVLELLDNNWDSIQTDLKRVTARDRLNFIEKLLGYALPKLQSVEVSAELTSRIEGLSDDQLNRLIDKILNEEAS</sequence>
<comment type="caution">
    <text evidence="3">The sequence shown here is derived from an EMBL/GenBank/DDBJ whole genome shotgun (WGS) entry which is preliminary data.</text>
</comment>
<name>A0A840TU68_9BACT</name>
<reference evidence="3 4" key="1">
    <citation type="submission" date="2020-08" db="EMBL/GenBank/DDBJ databases">
        <title>Genomic Encyclopedia of Type Strains, Phase IV (KMG-IV): sequencing the most valuable type-strain genomes for metagenomic binning, comparative biology and taxonomic classification.</title>
        <authorList>
            <person name="Goeker M."/>
        </authorList>
    </citation>
    <scope>NUCLEOTIDE SEQUENCE [LARGE SCALE GENOMIC DNA]</scope>
    <source>
        <strain evidence="3 4">DSM 105074</strain>
    </source>
</reference>
<dbReference type="EMBL" id="JACHGF010000002">
    <property type="protein sequence ID" value="MBB5283588.1"/>
    <property type="molecule type" value="Genomic_DNA"/>
</dbReference>